<dbReference type="Proteomes" id="UP001321861">
    <property type="component" value="Chromosome"/>
</dbReference>
<dbReference type="InterPro" id="IPR011889">
    <property type="entry name" value="Liste_lipo_26"/>
</dbReference>
<organism evidence="1 2">
    <name type="scientific">Xylocopilactobacillus apicola</name>
    <dbReference type="NCBI Taxonomy" id="2932184"/>
    <lineage>
        <taxon>Bacteria</taxon>
        <taxon>Bacillati</taxon>
        <taxon>Bacillota</taxon>
        <taxon>Bacilli</taxon>
        <taxon>Lactobacillales</taxon>
        <taxon>Lactobacillaceae</taxon>
        <taxon>Xylocopilactobacillus</taxon>
    </lineage>
</organism>
<proteinExistence type="predicted"/>
<dbReference type="Pfam" id="PF03382">
    <property type="entry name" value="DUF285"/>
    <property type="match status" value="1"/>
</dbReference>
<dbReference type="NCBIfam" id="TIGR02167">
    <property type="entry name" value="Liste_lipo_26"/>
    <property type="match status" value="5"/>
</dbReference>
<dbReference type="KEGG" id="xap:XA3_08440"/>
<protein>
    <recommendedName>
        <fullName evidence="3">Surface protein</fullName>
    </recommendedName>
</protein>
<gene>
    <name evidence="1" type="ORF">XA3_08440</name>
</gene>
<dbReference type="RefSeq" id="WP_317636308.1">
    <property type="nucleotide sequence ID" value="NZ_AP026802.1"/>
</dbReference>
<dbReference type="SUPFAM" id="SSF52058">
    <property type="entry name" value="L domain-like"/>
    <property type="match status" value="1"/>
</dbReference>
<dbReference type="EMBL" id="AP026802">
    <property type="protein sequence ID" value="BDR58403.1"/>
    <property type="molecule type" value="Genomic_DNA"/>
</dbReference>
<keyword evidence="2" id="KW-1185">Reference proteome</keyword>
<accession>A0AAU9DSW5</accession>
<dbReference type="AlphaFoldDB" id="A0AAU9DSW5"/>
<dbReference type="InterPro" id="IPR005046">
    <property type="entry name" value="DUF285"/>
</dbReference>
<evidence type="ECO:0000313" key="2">
    <source>
        <dbReference type="Proteomes" id="UP001321861"/>
    </source>
</evidence>
<reference evidence="1 2" key="1">
    <citation type="journal article" date="2023" name="Microbiol. Spectr.">
        <title>Symbiosis of Carpenter Bees with Uncharacterized Lactic Acid Bacteria Showing NAD Auxotrophy.</title>
        <authorList>
            <person name="Kawasaki S."/>
            <person name="Ozawa K."/>
            <person name="Mori T."/>
            <person name="Yamamoto A."/>
            <person name="Ito M."/>
            <person name="Ohkuma M."/>
            <person name="Sakamoto M."/>
            <person name="Matsutani M."/>
        </authorList>
    </citation>
    <scope>NUCLEOTIDE SEQUENCE [LARGE SCALE GENOMIC DNA]</scope>
    <source>
        <strain evidence="1 2">XA3</strain>
    </source>
</reference>
<dbReference type="Gene3D" id="3.80.10.10">
    <property type="entry name" value="Ribonuclease Inhibitor"/>
    <property type="match status" value="1"/>
</dbReference>
<name>A0AAU9DSW5_9LACO</name>
<evidence type="ECO:0000313" key="1">
    <source>
        <dbReference type="EMBL" id="BDR58403.1"/>
    </source>
</evidence>
<evidence type="ECO:0008006" key="3">
    <source>
        <dbReference type="Google" id="ProtNLM"/>
    </source>
</evidence>
<sequence length="939" mass="101933">MVAISGGGQLASRVKSTFLEPRLLSEVVKTNDFRLTGESKFVNGQGSVTLDWDRVSDTSDGYIVQRTTNSAISDDDFAWEVAPTNYGKHVKILNVYPPGGNFLKGWMNQNNGTGQPVSMNLIDVTEVSLPNFNANPDGYLKDAAGNYQYDGIYFGSADSNGGWTAGVNDLTAISQPAVAAFADTGRSLILGHDTICDISMGVHPYFNMFASKIGIELARDIESKGGRIDSYNWRGSNQVSFTTNGTLNQYPYNLDSNAVYNISSSHSLSQFFMYDGETTRWMHYSSNVWSGGSGPFTGNTNYAHDGTGKVIGDDNWYLVTKNNYAMIQTGHSNGSCTPDEAKIIANMTYYTSTLNTTTHGEDYTVKDTAVPDSPTESLNGLTGTQLSLNINSQDEGSDYYYRVKAKSDVAAKYSDVIKTTVTSGIKGYVYTVDANPTGTPPVIKNPSTGVVTNINLNPTSSSDPQAILNLSLPASYGKYVHIVAVDNANNVSEVKNINLNDFKWWDIDPTTKVLTIYPHELNGSVDTTGASVWPWHGQAADVTKVVIKPGVTARGSLHNLFTDLTNATAIEGLASLDTSNVTDMNAMFAQCQSLTSLDVSKFKTANVTDMNSMFNYCTRLTSLDVSSFVTNQVTSMRGMFQGCLGITELDLNNFNTSLVQDFSYMFNEMHGLKKLNVTSFNTSSATDMTVMFAHMSVLPSLDLSSFNTSNVTTMTSMFDGSPKLWQLTLGSTSKLATDCALKDPRVEDEIIDSLATYYVTNPNWREVGSGGTVHDPKGTAKTAAQIISDSSTATGTRIYVWDQQGRQTLTTTGSIDFGTHRGSIRAHNYTSAAQSFNITDNRNSRNGKVWRVEASLTKQFELATDTTKKISGNPLYYQSNGATTNLTSTAQTVYNGTAGSGYQDALAIPWNLSFKARASDIPAPGHYKATVTYTLVNVP</sequence>
<dbReference type="InterPro" id="IPR032675">
    <property type="entry name" value="LRR_dom_sf"/>
</dbReference>